<dbReference type="GO" id="GO:1990904">
    <property type="term" value="C:ribonucleoprotein complex"/>
    <property type="evidence" value="ECO:0007669"/>
    <property type="project" value="UniProtKB-KW"/>
</dbReference>
<evidence type="ECO:0000256" key="1">
    <source>
        <dbReference type="ARBA" id="ARBA00006227"/>
    </source>
</evidence>
<dbReference type="InterPro" id="IPR036899">
    <property type="entry name" value="Ribosomal_uL13_sf"/>
</dbReference>
<dbReference type="InterPro" id="IPR005823">
    <property type="entry name" value="Ribosomal_uL13_bac-type"/>
</dbReference>
<accession>A0A1C9CBV5</accession>
<evidence type="ECO:0000256" key="2">
    <source>
        <dbReference type="ARBA" id="ARBA00022980"/>
    </source>
</evidence>
<dbReference type="GO" id="GO:0003729">
    <property type="term" value="F:mRNA binding"/>
    <property type="evidence" value="ECO:0007669"/>
    <property type="project" value="TreeGrafter"/>
</dbReference>
<keyword evidence="2 4" id="KW-0689">Ribosomal protein</keyword>
<dbReference type="Pfam" id="PF00572">
    <property type="entry name" value="Ribosomal_L13"/>
    <property type="match status" value="1"/>
</dbReference>
<dbReference type="AlphaFoldDB" id="A0A1C9CBV5"/>
<reference evidence="4" key="1">
    <citation type="journal article" date="2016" name="BMC Biol.">
        <title>Parallel evolution of highly conserved plastid genome architecture in red seaweeds and seed plants.</title>
        <authorList>
            <person name="Lee J."/>
            <person name="Cho C.H."/>
            <person name="Park S.I."/>
            <person name="Choi J.W."/>
            <person name="Song H.S."/>
            <person name="West J.A."/>
            <person name="Bhattacharya D."/>
            <person name="Yoon H.S."/>
        </authorList>
    </citation>
    <scope>NUCLEOTIDE SEQUENCE</scope>
</reference>
<dbReference type="EMBL" id="KX284716">
    <property type="protein sequence ID" value="AOM65857.1"/>
    <property type="molecule type" value="Genomic_DNA"/>
</dbReference>
<dbReference type="GO" id="GO:0006412">
    <property type="term" value="P:translation"/>
    <property type="evidence" value="ECO:0007669"/>
    <property type="project" value="InterPro"/>
</dbReference>
<proteinExistence type="inferred from homology"/>
<dbReference type="CDD" id="cd00392">
    <property type="entry name" value="Ribosomal_L13"/>
    <property type="match status" value="1"/>
</dbReference>
<evidence type="ECO:0000313" key="4">
    <source>
        <dbReference type="EMBL" id="AOM65857.1"/>
    </source>
</evidence>
<keyword evidence="4" id="KW-0934">Plastid</keyword>
<dbReference type="PIRSF" id="PIRSF002181">
    <property type="entry name" value="Ribosomal_L13"/>
    <property type="match status" value="1"/>
</dbReference>
<dbReference type="InterPro" id="IPR005822">
    <property type="entry name" value="Ribosomal_uL13"/>
</dbReference>
<comment type="similarity">
    <text evidence="1">Belongs to the universal ribosomal protein uL13 family.</text>
</comment>
<dbReference type="Gene3D" id="3.90.1180.10">
    <property type="entry name" value="Ribosomal protein L13"/>
    <property type="match status" value="1"/>
</dbReference>
<dbReference type="NCBIfam" id="TIGR01066">
    <property type="entry name" value="rplM_bact"/>
    <property type="match status" value="1"/>
</dbReference>
<geneLocation type="plastid" evidence="4"/>
<sequence length="159" mass="18491">MSKEKTLYFTHTINISNLHCRYFIMSTHYESWYLINADNKNLGRLATRIAKILIGKNKTTYLPYLNNNNYIVVINAGKIYVSGKKTYKKFYYSYSKKPGKLKAKSFIILQRFIPNKIIKLAVKGMLPKNLLGKKLLTNLRIYNTSEHPHSGQQPTLIEI</sequence>
<dbReference type="GO" id="GO:0017148">
    <property type="term" value="P:negative regulation of translation"/>
    <property type="evidence" value="ECO:0007669"/>
    <property type="project" value="TreeGrafter"/>
</dbReference>
<dbReference type="RefSeq" id="YP_009296717.1">
    <property type="nucleotide sequence ID" value="NC_031172.1"/>
</dbReference>
<name>A0A1C9CBV5_9FLOR</name>
<organism evidence="4">
    <name type="scientific">Apophlaea sinclairii</name>
    <dbReference type="NCBI Taxonomy" id="212746"/>
    <lineage>
        <taxon>Eukaryota</taxon>
        <taxon>Rhodophyta</taxon>
        <taxon>Florideophyceae</taxon>
        <taxon>Hildenbrandiophycidae</taxon>
        <taxon>Hildenbrandiales</taxon>
        <taxon>Hildenbrandiaceae</taxon>
        <taxon>Apophlaea</taxon>
    </lineage>
</organism>
<dbReference type="SUPFAM" id="SSF52161">
    <property type="entry name" value="Ribosomal protein L13"/>
    <property type="match status" value="1"/>
</dbReference>
<dbReference type="HAMAP" id="MF_01366">
    <property type="entry name" value="Ribosomal_uL13"/>
    <property type="match status" value="1"/>
</dbReference>
<dbReference type="PANTHER" id="PTHR11545">
    <property type="entry name" value="RIBOSOMAL PROTEIN L13"/>
    <property type="match status" value="1"/>
</dbReference>
<gene>
    <name evidence="4" type="primary">rpl13</name>
    <name evidence="4" type="ORF">Apop_167</name>
</gene>
<keyword evidence="3" id="KW-0687">Ribonucleoprotein</keyword>
<evidence type="ECO:0000256" key="3">
    <source>
        <dbReference type="ARBA" id="ARBA00023274"/>
    </source>
</evidence>
<protein>
    <submittedName>
        <fullName evidence="4">Ribosomal protein L13</fullName>
    </submittedName>
</protein>
<dbReference type="GO" id="GO:0005840">
    <property type="term" value="C:ribosome"/>
    <property type="evidence" value="ECO:0007669"/>
    <property type="project" value="UniProtKB-KW"/>
</dbReference>
<dbReference type="GeneID" id="29073094"/>
<dbReference type="PANTHER" id="PTHR11545:SF2">
    <property type="entry name" value="LARGE RIBOSOMAL SUBUNIT PROTEIN UL13M"/>
    <property type="match status" value="1"/>
</dbReference>
<dbReference type="GO" id="GO:0003735">
    <property type="term" value="F:structural constituent of ribosome"/>
    <property type="evidence" value="ECO:0007669"/>
    <property type="project" value="InterPro"/>
</dbReference>